<dbReference type="GO" id="GO:0005667">
    <property type="term" value="C:transcription regulator complex"/>
    <property type="evidence" value="ECO:0007669"/>
    <property type="project" value="TreeGrafter"/>
</dbReference>
<accession>A0A7R9U9W4</accession>
<dbReference type="GO" id="GO:0000978">
    <property type="term" value="F:RNA polymerase II cis-regulatory region sequence-specific DNA binding"/>
    <property type="evidence" value="ECO:0007669"/>
    <property type="project" value="TreeGrafter"/>
</dbReference>
<dbReference type="PANTHER" id="PTHR14003">
    <property type="entry name" value="TRANSCRIPTIONAL REPRESSOR PROTEIN YY"/>
    <property type="match status" value="1"/>
</dbReference>
<dbReference type="PROSITE" id="PS00028">
    <property type="entry name" value="ZINC_FINGER_C2H2_1"/>
    <property type="match status" value="4"/>
</dbReference>
<keyword evidence="4" id="KW-0677">Repeat</keyword>
<evidence type="ECO:0000256" key="2">
    <source>
        <dbReference type="ARBA" id="ARBA00006991"/>
    </source>
</evidence>
<evidence type="ECO:0000256" key="6">
    <source>
        <dbReference type="ARBA" id="ARBA00022833"/>
    </source>
</evidence>
<name>A0A7R9U9W4_9STRA</name>
<keyword evidence="6" id="KW-0862">Zinc</keyword>
<dbReference type="PANTHER" id="PTHR14003:SF19">
    <property type="entry name" value="YY2 TRANSCRIPTION FACTOR"/>
    <property type="match status" value="1"/>
</dbReference>
<keyword evidence="10" id="KW-0539">Nucleus</keyword>
<dbReference type="Pfam" id="PF00096">
    <property type="entry name" value="zf-C2H2"/>
    <property type="match status" value="3"/>
</dbReference>
<feature type="region of interest" description="Disordered" evidence="12">
    <location>
        <begin position="271"/>
        <end position="290"/>
    </location>
</feature>
<dbReference type="PROSITE" id="PS50157">
    <property type="entry name" value="ZINC_FINGER_C2H2_2"/>
    <property type="match status" value="4"/>
</dbReference>
<dbReference type="GO" id="GO:0000785">
    <property type="term" value="C:chromatin"/>
    <property type="evidence" value="ECO:0007669"/>
    <property type="project" value="TreeGrafter"/>
</dbReference>
<dbReference type="GO" id="GO:0042802">
    <property type="term" value="F:identical protein binding"/>
    <property type="evidence" value="ECO:0007669"/>
    <property type="project" value="UniProtKB-ARBA"/>
</dbReference>
<comment type="subcellular location">
    <subcellularLocation>
        <location evidence="1">Nucleus</location>
    </subcellularLocation>
</comment>
<keyword evidence="8" id="KW-0238">DNA-binding</keyword>
<dbReference type="InterPro" id="IPR036236">
    <property type="entry name" value="Znf_C2H2_sf"/>
</dbReference>
<organism evidence="14">
    <name type="scientific">Pinguiococcus pyrenoidosus</name>
    <dbReference type="NCBI Taxonomy" id="172671"/>
    <lineage>
        <taxon>Eukaryota</taxon>
        <taxon>Sar</taxon>
        <taxon>Stramenopiles</taxon>
        <taxon>Ochrophyta</taxon>
        <taxon>Pinguiophyceae</taxon>
        <taxon>Pinguiochrysidales</taxon>
        <taxon>Pinguiochrysidaceae</taxon>
        <taxon>Pinguiococcus</taxon>
    </lineage>
</organism>
<evidence type="ECO:0000256" key="7">
    <source>
        <dbReference type="ARBA" id="ARBA00023015"/>
    </source>
</evidence>
<evidence type="ECO:0000259" key="13">
    <source>
        <dbReference type="PROSITE" id="PS50157"/>
    </source>
</evidence>
<keyword evidence="9" id="KW-0804">Transcription</keyword>
<dbReference type="SUPFAM" id="SSF57667">
    <property type="entry name" value="beta-beta-alpha zinc fingers"/>
    <property type="match status" value="3"/>
</dbReference>
<gene>
    <name evidence="14" type="ORF">PPYR1160_LOCUS8938</name>
</gene>
<dbReference type="AlphaFoldDB" id="A0A7R9U9W4"/>
<dbReference type="InterPro" id="IPR013087">
    <property type="entry name" value="Znf_C2H2_type"/>
</dbReference>
<evidence type="ECO:0000313" key="14">
    <source>
        <dbReference type="EMBL" id="CAD8259436.1"/>
    </source>
</evidence>
<dbReference type="FunFam" id="3.30.160.60:FF:000508">
    <property type="entry name" value="Myeloid zinc finger 1"/>
    <property type="match status" value="1"/>
</dbReference>
<keyword evidence="5 11" id="KW-0863">Zinc-finger</keyword>
<proteinExistence type="inferred from homology"/>
<feature type="domain" description="C2H2-type" evidence="13">
    <location>
        <begin position="126"/>
        <end position="155"/>
    </location>
</feature>
<feature type="domain" description="C2H2-type" evidence="13">
    <location>
        <begin position="26"/>
        <end position="55"/>
    </location>
</feature>
<evidence type="ECO:0000256" key="3">
    <source>
        <dbReference type="ARBA" id="ARBA00022723"/>
    </source>
</evidence>
<evidence type="ECO:0000256" key="10">
    <source>
        <dbReference type="ARBA" id="ARBA00023242"/>
    </source>
</evidence>
<evidence type="ECO:0000256" key="4">
    <source>
        <dbReference type="ARBA" id="ARBA00022737"/>
    </source>
</evidence>
<protein>
    <recommendedName>
        <fullName evidence="13">C2H2-type domain-containing protein</fullName>
    </recommendedName>
</protein>
<dbReference type="GO" id="GO:0008270">
    <property type="term" value="F:zinc ion binding"/>
    <property type="evidence" value="ECO:0007669"/>
    <property type="project" value="UniProtKB-KW"/>
</dbReference>
<dbReference type="FunFam" id="3.30.160.60:FF:000125">
    <property type="entry name" value="Putative zinc finger protein 143"/>
    <property type="match status" value="1"/>
</dbReference>
<dbReference type="FunFam" id="3.30.160.60:FF:000100">
    <property type="entry name" value="Zinc finger 45-like"/>
    <property type="match status" value="1"/>
</dbReference>
<keyword evidence="7" id="KW-0805">Transcription regulation</keyword>
<feature type="region of interest" description="Disordered" evidence="12">
    <location>
        <begin position="1"/>
        <end position="22"/>
    </location>
</feature>
<feature type="domain" description="C2H2-type" evidence="13">
    <location>
        <begin position="96"/>
        <end position="125"/>
    </location>
</feature>
<dbReference type="FunFam" id="3.30.160.60:FF:000104">
    <property type="entry name" value="Transcriptional repressor protein YY1"/>
    <property type="match status" value="1"/>
</dbReference>
<dbReference type="SMART" id="SM00355">
    <property type="entry name" value="ZnF_C2H2"/>
    <property type="match status" value="5"/>
</dbReference>
<evidence type="ECO:0000256" key="9">
    <source>
        <dbReference type="ARBA" id="ARBA00023163"/>
    </source>
</evidence>
<evidence type="ECO:0000256" key="12">
    <source>
        <dbReference type="SAM" id="MobiDB-lite"/>
    </source>
</evidence>
<dbReference type="EMBL" id="HBEA01011700">
    <property type="protein sequence ID" value="CAD8259436.1"/>
    <property type="molecule type" value="Transcribed_RNA"/>
</dbReference>
<evidence type="ECO:0000256" key="1">
    <source>
        <dbReference type="ARBA" id="ARBA00004123"/>
    </source>
</evidence>
<dbReference type="GO" id="GO:0031519">
    <property type="term" value="C:PcG protein complex"/>
    <property type="evidence" value="ECO:0007669"/>
    <property type="project" value="TreeGrafter"/>
</dbReference>
<evidence type="ECO:0000256" key="8">
    <source>
        <dbReference type="ARBA" id="ARBA00023125"/>
    </source>
</evidence>
<evidence type="ECO:0000256" key="5">
    <source>
        <dbReference type="ARBA" id="ARBA00022771"/>
    </source>
</evidence>
<comment type="similarity">
    <text evidence="2">Belongs to the krueppel C2H2-type zinc-finger protein family.</text>
</comment>
<keyword evidence="3" id="KW-0479">Metal-binding</keyword>
<reference evidence="14" key="1">
    <citation type="submission" date="2021-01" db="EMBL/GenBank/DDBJ databases">
        <authorList>
            <person name="Corre E."/>
            <person name="Pelletier E."/>
            <person name="Niang G."/>
            <person name="Scheremetjew M."/>
            <person name="Finn R."/>
            <person name="Kale V."/>
            <person name="Holt S."/>
            <person name="Cochrane G."/>
            <person name="Meng A."/>
            <person name="Brown T."/>
            <person name="Cohen L."/>
        </authorList>
    </citation>
    <scope>NUCLEOTIDE SEQUENCE</scope>
    <source>
        <strain evidence="14">CCMP2078</strain>
    </source>
</reference>
<dbReference type="GO" id="GO:0000981">
    <property type="term" value="F:DNA-binding transcription factor activity, RNA polymerase II-specific"/>
    <property type="evidence" value="ECO:0007669"/>
    <property type="project" value="TreeGrafter"/>
</dbReference>
<sequence length="405" mass="43904">MSAVPHSQQLASSTLASPSLQPSRSFRCTYPGCGRIFSKSSNLRQHTRIHTGERPFACPVEGCGKRFRQSGNLTKHIRSHGHAGLRWNRETKQKPFKCMYPGCGKSFTAKSSLQIHIRVHTGEKPFVCDFKNCGQRFHHKNALRQHQRGHQQREKQLFFCMHQNCGKGFETEAELKEHLARYNPGFLAEIRGLEASLQRLVSAVQNGTAESSQGELAAAIQEALSKLAQGRFYSGNEAARGGQDASIHESVEGAAIESAVPEVLEPAVKRLKPSQDEEEPAANMPEPPAGGCPKLDPMFSLLDGYLPSSPACKEADLLGPPTLPRPAMAALPGLGWANVDEYDLMLAHAPPATQAKAAVEAGKKPILGDDSSLTESSLSDPPEAAASAIANDLDGGMEFFDFMLP</sequence>
<feature type="domain" description="C2H2-type" evidence="13">
    <location>
        <begin position="56"/>
        <end position="87"/>
    </location>
</feature>
<dbReference type="Gene3D" id="3.30.160.60">
    <property type="entry name" value="Classic Zinc Finger"/>
    <property type="match status" value="4"/>
</dbReference>
<evidence type="ECO:0000256" key="11">
    <source>
        <dbReference type="PROSITE-ProRule" id="PRU00042"/>
    </source>
</evidence>